<gene>
    <name evidence="2" type="ORF">H8717_13600</name>
</gene>
<dbReference type="Pfam" id="PF03806">
    <property type="entry name" value="ABG_transport"/>
    <property type="match status" value="1"/>
</dbReference>
<feature type="transmembrane region" description="Helical" evidence="1">
    <location>
        <begin position="385"/>
        <end position="407"/>
    </location>
</feature>
<organism evidence="2 3">
    <name type="scientific">Yanshouia hominis</name>
    <dbReference type="NCBI Taxonomy" id="2763673"/>
    <lineage>
        <taxon>Bacteria</taxon>
        <taxon>Bacillati</taxon>
        <taxon>Bacillota</taxon>
        <taxon>Clostridia</taxon>
        <taxon>Eubacteriales</taxon>
        <taxon>Oscillospiraceae</taxon>
        <taxon>Yanshouia</taxon>
    </lineage>
</organism>
<feature type="transmembrane region" description="Helical" evidence="1">
    <location>
        <begin position="414"/>
        <end position="432"/>
    </location>
</feature>
<feature type="transmembrane region" description="Helical" evidence="1">
    <location>
        <begin position="127"/>
        <end position="150"/>
    </location>
</feature>
<proteinExistence type="predicted"/>
<feature type="transmembrane region" description="Helical" evidence="1">
    <location>
        <begin position="444"/>
        <end position="463"/>
    </location>
</feature>
<keyword evidence="1" id="KW-1133">Transmembrane helix</keyword>
<dbReference type="EMBL" id="JACRTB010000031">
    <property type="protein sequence ID" value="MBC8577434.1"/>
    <property type="molecule type" value="Genomic_DNA"/>
</dbReference>
<feature type="transmembrane region" description="Helical" evidence="1">
    <location>
        <begin position="33"/>
        <end position="57"/>
    </location>
</feature>
<dbReference type="InterPro" id="IPR004697">
    <property type="entry name" value="AbgT"/>
</dbReference>
<keyword evidence="3" id="KW-1185">Reference proteome</keyword>
<reference evidence="2 3" key="1">
    <citation type="submission" date="2020-08" db="EMBL/GenBank/DDBJ databases">
        <title>Genome public.</title>
        <authorList>
            <person name="Liu C."/>
            <person name="Sun Q."/>
        </authorList>
    </citation>
    <scope>NUCLEOTIDE SEQUENCE [LARGE SCALE GENOMIC DNA]</scope>
    <source>
        <strain evidence="2 3">BX1</strain>
    </source>
</reference>
<evidence type="ECO:0000313" key="3">
    <source>
        <dbReference type="Proteomes" id="UP000658131"/>
    </source>
</evidence>
<feature type="transmembrane region" description="Helical" evidence="1">
    <location>
        <begin position="218"/>
        <end position="240"/>
    </location>
</feature>
<feature type="transmembrane region" description="Helical" evidence="1">
    <location>
        <begin position="269"/>
        <end position="289"/>
    </location>
</feature>
<evidence type="ECO:0000313" key="2">
    <source>
        <dbReference type="EMBL" id="MBC8577434.1"/>
    </source>
</evidence>
<feature type="transmembrane region" description="Helical" evidence="1">
    <location>
        <begin position="348"/>
        <end position="365"/>
    </location>
</feature>
<dbReference type="PANTHER" id="PTHR30282">
    <property type="entry name" value="P-AMINOBENZOYL GLUTAMATE TRANSPORTER"/>
    <property type="match status" value="1"/>
</dbReference>
<protein>
    <submittedName>
        <fullName evidence="2">AbgT family transporter</fullName>
    </submittedName>
</protein>
<name>A0ABR7NM27_9FIRM</name>
<dbReference type="RefSeq" id="WP_262400840.1">
    <property type="nucleotide sequence ID" value="NZ_JACRTB010000031.1"/>
</dbReference>
<feature type="transmembrane region" description="Helical" evidence="1">
    <location>
        <begin position="87"/>
        <end position="106"/>
    </location>
</feature>
<accession>A0ABR7NM27</accession>
<sequence>MSKANMAAPKRSAIDRVLDGIERVANKLPPPGILFCYLFIIVAVLGAIFSFTGITLANPATQEPVSAQNFFSTEGIQWLLGNLVKNFTGFAPLGLVITMTLAIGMCEESGMIMSMLRNSLKNVPPAIVPYVIAFVGTMGNIASDTAMVVIPPMGAIVYMGVGKHPIVGMIAGYAGAQAGFTANLLVAGTDSLLQGLTNDAIKSFLPDSTFTVDVTCNWFFMMASTFLCSIVIGLVCNNVVDKRFGAYEGANQESLEEVSDIEKKGLRNAGISALVYLAVIVAGFLAGPLAKINEDGSRAILGSPLLTGLIPVLFFFFAIPGIVYGFTTKKFKNTTDVNRAMVKQMSGMGSYVVFCFFCGQFQKLFAWTKLDTMLAISGADALKAIGFTGIPLFVSFILLCMCVNLFISSGSAKWAIFAPIFVPMFMMLGYHPGFTQVLYRMGDSPTNCFTPMSPYIWMVLEVAKTKYDKDLKIGTLVAGLMPIAFILQFAWIIFFIVWYLIGLPYGPGVTHLLPPGVL</sequence>
<feature type="transmembrane region" description="Helical" evidence="1">
    <location>
        <begin position="475"/>
        <end position="501"/>
    </location>
</feature>
<dbReference type="Proteomes" id="UP000658131">
    <property type="component" value="Unassembled WGS sequence"/>
</dbReference>
<comment type="caution">
    <text evidence="2">The sequence shown here is derived from an EMBL/GenBank/DDBJ whole genome shotgun (WGS) entry which is preliminary data.</text>
</comment>
<keyword evidence="1" id="KW-0812">Transmembrane</keyword>
<dbReference type="PANTHER" id="PTHR30282:SF0">
    <property type="entry name" value="P-AMINOBENZOYL-GLUTAMATE TRANSPORT PROTEIN"/>
    <property type="match status" value="1"/>
</dbReference>
<feature type="transmembrane region" description="Helical" evidence="1">
    <location>
        <begin position="309"/>
        <end position="327"/>
    </location>
</feature>
<evidence type="ECO:0000256" key="1">
    <source>
        <dbReference type="SAM" id="Phobius"/>
    </source>
</evidence>
<keyword evidence="1" id="KW-0472">Membrane</keyword>